<accession>A0ABR8YBT4</accession>
<dbReference type="InterPro" id="IPR014941">
    <property type="entry name" value="FimB/Mfa2/Mfa3"/>
</dbReference>
<keyword evidence="3" id="KW-0732">Signal</keyword>
<reference evidence="8 9" key="1">
    <citation type="submission" date="2020-08" db="EMBL/GenBank/DDBJ databases">
        <title>A Genomic Blueprint of the Chicken Gut Microbiome.</title>
        <authorList>
            <person name="Gilroy R."/>
            <person name="Ravi A."/>
            <person name="Getino M."/>
            <person name="Pursley I."/>
            <person name="Horton D.L."/>
            <person name="Alikhan N.-F."/>
            <person name="Baker D."/>
            <person name="Gharbi K."/>
            <person name="Hall N."/>
            <person name="Watson M."/>
            <person name="Adriaenssens E.M."/>
            <person name="Foster-Nyarko E."/>
            <person name="Jarju S."/>
            <person name="Secka A."/>
            <person name="Antonio M."/>
            <person name="Oren A."/>
            <person name="Chaudhuri R."/>
            <person name="La Ragione R.M."/>
            <person name="Hildebrand F."/>
            <person name="Pallen M.J."/>
        </authorList>
    </citation>
    <scope>NUCLEOTIDE SEQUENCE [LARGE SCALE GENOMIC DNA]</scope>
    <source>
        <strain evidence="8 9">Sa1CVN1</strain>
    </source>
</reference>
<sequence length="442" mass="49773">MSYTKHFYLPLLLTWLTCACGEYQLEEETGETIENVPHTVQVVTRSDNNAPIHYPLTVYLFNEEGKCIQQDIIADKSASYSKSIAEGKYTIILLSGITEDEYFMPLDITPESYISIKESNFAKAPIQIAQAQINLTKSTTVQMTLSYAVASVSFVINDVPEEATNVSIDISPVSSGIAFNNAYKNDQQSCTIPCAKEGNQWMSETVYILPHESSSTHLSVQIDQPEGNKTYGYTYQSALLAGYPYQFTGNYKDGITLNGEFQAEGWHPLVGVEFGISETIPDNPDDTEENPGTITGNADTYYVSTLPEEEESIWENFFVWKITEISDTECEAFLIAPEQWETQADKGEEILADYEISGIDGWRVFTKEEAKNFIAQYRDLDLNQLLQDNGLAPFYGNEDDEDRYLCNDCQSSFAFWSSSISKVGSKRTYYLRPVKTVHLTVR</sequence>
<keyword evidence="9" id="KW-1185">Reference proteome</keyword>
<dbReference type="Pfam" id="PF08842">
    <property type="entry name" value="Mfa2"/>
    <property type="match status" value="1"/>
</dbReference>
<evidence type="ECO:0000256" key="4">
    <source>
        <dbReference type="ARBA" id="ARBA00023136"/>
    </source>
</evidence>
<comment type="caution">
    <text evidence="8">The sequence shown here is derived from an EMBL/GenBank/DDBJ whole genome shotgun (WGS) entry which is preliminary data.</text>
</comment>
<evidence type="ECO:0000256" key="3">
    <source>
        <dbReference type="ARBA" id="ARBA00022729"/>
    </source>
</evidence>
<evidence type="ECO:0000256" key="6">
    <source>
        <dbReference type="ARBA" id="ARBA00023237"/>
    </source>
</evidence>
<gene>
    <name evidence="8" type="ORF">H9625_14755</name>
</gene>
<organism evidence="8 9">
    <name type="scientific">Phocaeicola intestinalis</name>
    <dbReference type="NCBI Taxonomy" id="2762212"/>
    <lineage>
        <taxon>Bacteria</taxon>
        <taxon>Pseudomonadati</taxon>
        <taxon>Bacteroidota</taxon>
        <taxon>Bacteroidia</taxon>
        <taxon>Bacteroidales</taxon>
        <taxon>Bacteroidaceae</taxon>
        <taxon>Phocaeicola</taxon>
    </lineage>
</organism>
<evidence type="ECO:0000313" key="8">
    <source>
        <dbReference type="EMBL" id="MBD8041675.1"/>
    </source>
</evidence>
<keyword evidence="6" id="KW-0998">Cell outer membrane</keyword>
<dbReference type="Proteomes" id="UP000620874">
    <property type="component" value="Unassembled WGS sequence"/>
</dbReference>
<keyword evidence="4" id="KW-0472">Membrane</keyword>
<evidence type="ECO:0000313" key="9">
    <source>
        <dbReference type="Proteomes" id="UP000620874"/>
    </source>
</evidence>
<evidence type="ECO:0000256" key="5">
    <source>
        <dbReference type="ARBA" id="ARBA00023139"/>
    </source>
</evidence>
<dbReference type="RefSeq" id="WP_191765108.1">
    <property type="nucleotide sequence ID" value="NZ_JACSPP010000063.1"/>
</dbReference>
<keyword evidence="5" id="KW-0564">Palmitate</keyword>
<comment type="similarity">
    <text evidence="2">Belongs to the bacteroidetes fimbrillin superfamily. FimB/Mfa2 family.</text>
</comment>
<protein>
    <submittedName>
        <fullName evidence="8">FimB/Mfa2 family fimbrial subunit</fullName>
    </submittedName>
</protein>
<proteinExistence type="inferred from homology"/>
<evidence type="ECO:0000256" key="2">
    <source>
        <dbReference type="ARBA" id="ARBA00007248"/>
    </source>
</evidence>
<evidence type="ECO:0000256" key="7">
    <source>
        <dbReference type="ARBA" id="ARBA00023288"/>
    </source>
</evidence>
<keyword evidence="7" id="KW-0449">Lipoprotein</keyword>
<evidence type="ECO:0000256" key="1">
    <source>
        <dbReference type="ARBA" id="ARBA00004442"/>
    </source>
</evidence>
<name>A0ABR8YBT4_9BACT</name>
<dbReference type="PROSITE" id="PS51257">
    <property type="entry name" value="PROKAR_LIPOPROTEIN"/>
    <property type="match status" value="1"/>
</dbReference>
<dbReference type="EMBL" id="JACSPP010000063">
    <property type="protein sequence ID" value="MBD8041675.1"/>
    <property type="molecule type" value="Genomic_DNA"/>
</dbReference>
<comment type="subcellular location">
    <subcellularLocation>
        <location evidence="1">Cell outer membrane</location>
    </subcellularLocation>
</comment>